<dbReference type="RefSeq" id="XP_047775208.1">
    <property type="nucleotide sequence ID" value="XM_047924737.1"/>
</dbReference>
<dbReference type="EMBL" id="JADCUA010000022">
    <property type="protein sequence ID" value="KAH9832189.1"/>
    <property type="molecule type" value="Genomic_DNA"/>
</dbReference>
<accession>A0ABQ8K5G3</accession>
<protein>
    <submittedName>
        <fullName evidence="1">Uncharacterized protein</fullName>
    </submittedName>
</protein>
<dbReference type="GeneID" id="72005469"/>
<gene>
    <name evidence="1" type="ORF">C8Q71DRAFT_777769</name>
</gene>
<comment type="caution">
    <text evidence="1">The sequence shown here is derived from an EMBL/GenBank/DDBJ whole genome shotgun (WGS) entry which is preliminary data.</text>
</comment>
<evidence type="ECO:0000313" key="1">
    <source>
        <dbReference type="EMBL" id="KAH9832189.1"/>
    </source>
</evidence>
<keyword evidence="2" id="KW-1185">Reference proteome</keyword>
<reference evidence="1 2" key="1">
    <citation type="journal article" date="2021" name="Environ. Microbiol.">
        <title>Gene family expansions and transcriptome signatures uncover fungal adaptations to wood decay.</title>
        <authorList>
            <person name="Hage H."/>
            <person name="Miyauchi S."/>
            <person name="Viragh M."/>
            <person name="Drula E."/>
            <person name="Min B."/>
            <person name="Chaduli D."/>
            <person name="Navarro D."/>
            <person name="Favel A."/>
            <person name="Norest M."/>
            <person name="Lesage-Meessen L."/>
            <person name="Balint B."/>
            <person name="Merenyi Z."/>
            <person name="de Eugenio L."/>
            <person name="Morin E."/>
            <person name="Martinez A.T."/>
            <person name="Baldrian P."/>
            <person name="Stursova M."/>
            <person name="Martinez M.J."/>
            <person name="Novotny C."/>
            <person name="Magnuson J.K."/>
            <person name="Spatafora J.W."/>
            <person name="Maurice S."/>
            <person name="Pangilinan J."/>
            <person name="Andreopoulos W."/>
            <person name="LaButti K."/>
            <person name="Hundley H."/>
            <person name="Na H."/>
            <person name="Kuo A."/>
            <person name="Barry K."/>
            <person name="Lipzen A."/>
            <person name="Henrissat B."/>
            <person name="Riley R."/>
            <person name="Ahrendt S."/>
            <person name="Nagy L.G."/>
            <person name="Grigoriev I.V."/>
            <person name="Martin F."/>
            <person name="Rosso M.N."/>
        </authorList>
    </citation>
    <scope>NUCLEOTIDE SEQUENCE [LARGE SCALE GENOMIC DNA]</scope>
    <source>
        <strain evidence="1 2">CIRM-BRFM 1785</strain>
    </source>
</reference>
<sequence>MYTSDILLPRVLLVARSWAEARLLSRDSGRAKSEYEYCRGLETNPDTQTRRPTSLRRGTSCRHHGLGRVCSNTHEKNIRLRWPLAHHNKTTGRYSTSAFSASGNCLPSAPVSVGCEHANSLGGVRFLQVASTLRAKMEMNYID</sequence>
<proteinExistence type="predicted"/>
<organism evidence="1 2">
    <name type="scientific">Rhodofomes roseus</name>
    <dbReference type="NCBI Taxonomy" id="34475"/>
    <lineage>
        <taxon>Eukaryota</taxon>
        <taxon>Fungi</taxon>
        <taxon>Dikarya</taxon>
        <taxon>Basidiomycota</taxon>
        <taxon>Agaricomycotina</taxon>
        <taxon>Agaricomycetes</taxon>
        <taxon>Polyporales</taxon>
        <taxon>Rhodofomes</taxon>
    </lineage>
</organism>
<evidence type="ECO:0000313" key="2">
    <source>
        <dbReference type="Proteomes" id="UP000814176"/>
    </source>
</evidence>
<dbReference type="Proteomes" id="UP000814176">
    <property type="component" value="Unassembled WGS sequence"/>
</dbReference>
<name>A0ABQ8K5G3_9APHY</name>